<evidence type="ECO:0000313" key="1">
    <source>
        <dbReference type="EMBL" id="KAJ5493014.1"/>
    </source>
</evidence>
<dbReference type="AlphaFoldDB" id="A0A9X0C0I7"/>
<reference evidence="1" key="2">
    <citation type="journal article" date="2023" name="IMA Fungus">
        <title>Comparative genomic study of the Penicillium genus elucidates a diverse pangenome and 15 lateral gene transfer events.</title>
        <authorList>
            <person name="Petersen C."/>
            <person name="Sorensen T."/>
            <person name="Nielsen M.R."/>
            <person name="Sondergaard T.E."/>
            <person name="Sorensen J.L."/>
            <person name="Fitzpatrick D.A."/>
            <person name="Frisvad J.C."/>
            <person name="Nielsen K.L."/>
        </authorList>
    </citation>
    <scope>NUCLEOTIDE SEQUENCE</scope>
    <source>
        <strain evidence="1">IBT 30728</strain>
    </source>
</reference>
<organism evidence="1 2">
    <name type="scientific">Penicillium diatomitis</name>
    <dbReference type="NCBI Taxonomy" id="2819901"/>
    <lineage>
        <taxon>Eukaryota</taxon>
        <taxon>Fungi</taxon>
        <taxon>Dikarya</taxon>
        <taxon>Ascomycota</taxon>
        <taxon>Pezizomycotina</taxon>
        <taxon>Eurotiomycetes</taxon>
        <taxon>Eurotiomycetidae</taxon>
        <taxon>Eurotiales</taxon>
        <taxon>Aspergillaceae</taxon>
        <taxon>Penicillium</taxon>
    </lineage>
</organism>
<name>A0A9X0C0I7_9EURO</name>
<dbReference type="EMBL" id="JAPWDQ010000002">
    <property type="protein sequence ID" value="KAJ5493014.1"/>
    <property type="molecule type" value="Genomic_DNA"/>
</dbReference>
<comment type="caution">
    <text evidence="1">The sequence shown here is derived from an EMBL/GenBank/DDBJ whole genome shotgun (WGS) entry which is preliminary data.</text>
</comment>
<keyword evidence="2" id="KW-1185">Reference proteome</keyword>
<dbReference type="GeneID" id="81621612"/>
<reference evidence="1" key="1">
    <citation type="submission" date="2022-12" db="EMBL/GenBank/DDBJ databases">
        <authorList>
            <person name="Petersen C."/>
        </authorList>
    </citation>
    <scope>NUCLEOTIDE SEQUENCE</scope>
    <source>
        <strain evidence="1">IBT 30728</strain>
    </source>
</reference>
<dbReference type="RefSeq" id="XP_056793394.1">
    <property type="nucleotide sequence ID" value="XM_056931363.1"/>
</dbReference>
<protein>
    <submittedName>
        <fullName evidence="1">Uncharacterized protein</fullName>
    </submittedName>
</protein>
<proteinExistence type="predicted"/>
<gene>
    <name evidence="1" type="ORF">N7539_001760</name>
</gene>
<sequence>MEISAYYSEPDSLDLYNQDLKTIHKWVGRRLVFRSLHIMIDRCPQIRAVPDRRMPGPSPKMIGSQEIDMQQSSQMCTVLDGFELIESCTVQEKIRPQFKSTVGICQDQRQIVARTSIHSGLQ</sequence>
<accession>A0A9X0C0I7</accession>
<dbReference type="Proteomes" id="UP001148312">
    <property type="component" value="Unassembled WGS sequence"/>
</dbReference>
<evidence type="ECO:0000313" key="2">
    <source>
        <dbReference type="Proteomes" id="UP001148312"/>
    </source>
</evidence>